<reference evidence="1" key="1">
    <citation type="submission" date="2015-07" db="EMBL/GenBank/DDBJ databases">
        <title>MeaNS - Measles Nucleotide Surveillance Program.</title>
        <authorList>
            <person name="Tran T."/>
            <person name="Druce J."/>
        </authorList>
    </citation>
    <scope>NUCLEOTIDE SEQUENCE</scope>
    <source>
        <strain evidence="1">UCB-OBI-ISO-001</strain>
        <tissue evidence="1">Gonad</tissue>
    </source>
</reference>
<dbReference type="AlphaFoldDB" id="A0A0L8HMV7"/>
<gene>
    <name evidence="1" type="ORF">OCBIM_22011037mg</name>
</gene>
<name>A0A0L8HMV7_OCTBM</name>
<evidence type="ECO:0000313" key="1">
    <source>
        <dbReference type="EMBL" id="KOF90519.1"/>
    </source>
</evidence>
<dbReference type="EMBL" id="KQ417740">
    <property type="protein sequence ID" value="KOF90519.1"/>
    <property type="molecule type" value="Genomic_DNA"/>
</dbReference>
<proteinExistence type="predicted"/>
<accession>A0A0L8HMV7</accession>
<protein>
    <submittedName>
        <fullName evidence="1">Uncharacterized protein</fullName>
    </submittedName>
</protein>
<organism evidence="1">
    <name type="scientific">Octopus bimaculoides</name>
    <name type="common">California two-spotted octopus</name>
    <dbReference type="NCBI Taxonomy" id="37653"/>
    <lineage>
        <taxon>Eukaryota</taxon>
        <taxon>Metazoa</taxon>
        <taxon>Spiralia</taxon>
        <taxon>Lophotrochozoa</taxon>
        <taxon>Mollusca</taxon>
        <taxon>Cephalopoda</taxon>
        <taxon>Coleoidea</taxon>
        <taxon>Octopodiformes</taxon>
        <taxon>Octopoda</taxon>
        <taxon>Incirrata</taxon>
        <taxon>Octopodidae</taxon>
        <taxon>Octopus</taxon>
    </lineage>
</organism>
<sequence length="72" mass="8404">MSFRILQLIAQTVEKYIMAIANLLEQKKKLTLYSRVLLVTQVTSSETILKPEANTSWKSRFITHKSVKFIYI</sequence>